<dbReference type="GO" id="GO:0005506">
    <property type="term" value="F:iron ion binding"/>
    <property type="evidence" value="ECO:0007669"/>
    <property type="project" value="InterPro"/>
</dbReference>
<evidence type="ECO:0000313" key="2">
    <source>
        <dbReference type="EMBL" id="OGY89566.1"/>
    </source>
</evidence>
<organism evidence="2 3">
    <name type="scientific">Candidatus Komeilibacteria bacterium RIFCSPHIGHO2_01_FULL_52_14</name>
    <dbReference type="NCBI Taxonomy" id="1798549"/>
    <lineage>
        <taxon>Bacteria</taxon>
        <taxon>Candidatus Komeiliibacteriota</taxon>
    </lineage>
</organism>
<evidence type="ECO:0000313" key="3">
    <source>
        <dbReference type="Proteomes" id="UP000177817"/>
    </source>
</evidence>
<name>A0A1G2BLI8_9BACT</name>
<feature type="domain" description="NIF system FeS cluster assembly NifU N-terminal" evidence="1">
    <location>
        <begin position="6"/>
        <end position="116"/>
    </location>
</feature>
<dbReference type="AlphaFoldDB" id="A0A1G2BLI8"/>
<reference evidence="2 3" key="1">
    <citation type="journal article" date="2016" name="Nat. Commun.">
        <title>Thousands of microbial genomes shed light on interconnected biogeochemical processes in an aquifer system.</title>
        <authorList>
            <person name="Anantharaman K."/>
            <person name="Brown C.T."/>
            <person name="Hug L.A."/>
            <person name="Sharon I."/>
            <person name="Castelle C.J."/>
            <person name="Probst A.J."/>
            <person name="Thomas B.C."/>
            <person name="Singh A."/>
            <person name="Wilkins M.J."/>
            <person name="Karaoz U."/>
            <person name="Brodie E.L."/>
            <person name="Williams K.H."/>
            <person name="Hubbard S.S."/>
            <person name="Banfield J.F."/>
        </authorList>
    </citation>
    <scope>NUCLEOTIDE SEQUENCE [LARGE SCALE GENOMIC DNA]</scope>
</reference>
<dbReference type="CDD" id="cd06664">
    <property type="entry name" value="IscU_like"/>
    <property type="match status" value="1"/>
</dbReference>
<dbReference type="Proteomes" id="UP000177817">
    <property type="component" value="Unassembled WGS sequence"/>
</dbReference>
<proteinExistence type="predicted"/>
<evidence type="ECO:0000259" key="1">
    <source>
        <dbReference type="Pfam" id="PF01592"/>
    </source>
</evidence>
<protein>
    <recommendedName>
        <fullName evidence="1">NIF system FeS cluster assembly NifU N-terminal domain-containing protein</fullName>
    </recommendedName>
</protein>
<comment type="caution">
    <text evidence="2">The sequence shown here is derived from an EMBL/GenBank/DDBJ whole genome shotgun (WGS) entry which is preliminary data.</text>
</comment>
<accession>A0A1G2BLI8</accession>
<dbReference type="Gene3D" id="3.90.1010.10">
    <property type="match status" value="1"/>
</dbReference>
<gene>
    <name evidence="2" type="ORF">A2677_03875</name>
</gene>
<dbReference type="GO" id="GO:0016226">
    <property type="term" value="P:iron-sulfur cluster assembly"/>
    <property type="evidence" value="ECO:0007669"/>
    <property type="project" value="InterPro"/>
</dbReference>
<sequence length="122" mass="13432">MPEDVYRHHILDHYRSPHNFGKLKKPTHRAGHENISCGDQVQFEARIVKGKIAEIAFTGSGCAVSVASASLLSDHALGKTHAALKKLTKKDIEKLLKIPVSQAREQCAMMPLTTIQELAALH</sequence>
<dbReference type="SUPFAM" id="SSF82649">
    <property type="entry name" value="SufE/NifU"/>
    <property type="match status" value="1"/>
</dbReference>
<dbReference type="InterPro" id="IPR002871">
    <property type="entry name" value="NIF_FeS_clus_asmbl_NifU_N"/>
</dbReference>
<dbReference type="GO" id="GO:0051536">
    <property type="term" value="F:iron-sulfur cluster binding"/>
    <property type="evidence" value="ECO:0007669"/>
    <property type="project" value="InterPro"/>
</dbReference>
<dbReference type="Pfam" id="PF01592">
    <property type="entry name" value="NifU_N"/>
    <property type="match status" value="1"/>
</dbReference>
<dbReference type="EMBL" id="MHKK01000030">
    <property type="protein sequence ID" value="OGY89566.1"/>
    <property type="molecule type" value="Genomic_DNA"/>
</dbReference>
<dbReference type="PANTHER" id="PTHR10093">
    <property type="entry name" value="IRON-SULFUR CLUSTER ASSEMBLY ENZYME NIFU HOMOLOG"/>
    <property type="match status" value="1"/>
</dbReference>